<feature type="domain" description="LysM" evidence="6">
    <location>
        <begin position="352"/>
        <end position="396"/>
    </location>
</feature>
<keyword evidence="3" id="KW-0732">Signal</keyword>
<keyword evidence="8" id="KW-1185">Reference proteome</keyword>
<reference evidence="7 8" key="1">
    <citation type="submission" date="2019-10" db="EMBL/GenBank/DDBJ databases">
        <authorList>
            <person name="Karimi E."/>
        </authorList>
    </citation>
    <scope>NUCLEOTIDE SEQUENCE [LARGE SCALE GENOMIC DNA]</scope>
    <source>
        <strain evidence="7">Exiguobacterium sp. 9Y</strain>
    </source>
</reference>
<feature type="domain" description="HTH cro/C1-type" evidence="4">
    <location>
        <begin position="245"/>
        <end position="263"/>
    </location>
</feature>
<evidence type="ECO:0000313" key="7">
    <source>
        <dbReference type="EMBL" id="VWX38205.1"/>
    </source>
</evidence>
<dbReference type="PANTHER" id="PTHR10587">
    <property type="entry name" value="GLYCOSYL TRANSFERASE-RELATED"/>
    <property type="match status" value="1"/>
</dbReference>
<feature type="domain" description="LysM" evidence="6">
    <location>
        <begin position="239"/>
        <end position="283"/>
    </location>
</feature>
<dbReference type="PROSITE" id="PS50943">
    <property type="entry name" value="HTH_CROC1"/>
    <property type="match status" value="1"/>
</dbReference>
<dbReference type="InterPro" id="IPR036779">
    <property type="entry name" value="LysM_dom_sf"/>
</dbReference>
<feature type="signal peptide" evidence="3">
    <location>
        <begin position="1"/>
        <end position="23"/>
    </location>
</feature>
<dbReference type="InterPro" id="IPR018392">
    <property type="entry name" value="LysM"/>
</dbReference>
<protein>
    <submittedName>
        <fullName evidence="7">Polysaccharide deacetylase</fullName>
    </submittedName>
</protein>
<keyword evidence="2" id="KW-0378">Hydrolase</keyword>
<organism evidence="7 8">
    <name type="scientific">Exiguobacterium oxidotolerans</name>
    <dbReference type="NCBI Taxonomy" id="223958"/>
    <lineage>
        <taxon>Bacteria</taxon>
        <taxon>Bacillati</taxon>
        <taxon>Bacillota</taxon>
        <taxon>Bacilli</taxon>
        <taxon>Bacillales</taxon>
        <taxon>Bacillales Family XII. Incertae Sedis</taxon>
        <taxon>Exiguobacterium</taxon>
    </lineage>
</organism>
<dbReference type="PROSITE" id="PS51677">
    <property type="entry name" value="NODB"/>
    <property type="match status" value="1"/>
</dbReference>
<dbReference type="PANTHER" id="PTHR10587:SF133">
    <property type="entry name" value="CHITIN DEACETYLASE 1-RELATED"/>
    <property type="match status" value="1"/>
</dbReference>
<dbReference type="EMBL" id="CABWKQ010000031">
    <property type="protein sequence ID" value="VWX38205.1"/>
    <property type="molecule type" value="Genomic_DNA"/>
</dbReference>
<dbReference type="InterPro" id="IPR050248">
    <property type="entry name" value="Polysacc_deacetylase_ArnD"/>
</dbReference>
<dbReference type="GO" id="GO:0046872">
    <property type="term" value="F:metal ion binding"/>
    <property type="evidence" value="ECO:0007669"/>
    <property type="project" value="UniProtKB-KW"/>
</dbReference>
<dbReference type="GO" id="GO:0016020">
    <property type="term" value="C:membrane"/>
    <property type="evidence" value="ECO:0007669"/>
    <property type="project" value="TreeGrafter"/>
</dbReference>
<dbReference type="GO" id="GO:0016810">
    <property type="term" value="F:hydrolase activity, acting on carbon-nitrogen (but not peptide) bonds"/>
    <property type="evidence" value="ECO:0007669"/>
    <property type="project" value="InterPro"/>
</dbReference>
<dbReference type="InterPro" id="IPR011330">
    <property type="entry name" value="Glyco_hydro/deAcase_b/a-brl"/>
</dbReference>
<name>A0A653IG16_9BACL</name>
<dbReference type="InterPro" id="IPR001387">
    <property type="entry name" value="Cro/C1-type_HTH"/>
</dbReference>
<dbReference type="Pfam" id="PF01476">
    <property type="entry name" value="LysM"/>
    <property type="match status" value="3"/>
</dbReference>
<dbReference type="Pfam" id="PF01522">
    <property type="entry name" value="Polysacc_deac_1"/>
    <property type="match status" value="1"/>
</dbReference>
<keyword evidence="1" id="KW-0479">Metal-binding</keyword>
<dbReference type="Gene3D" id="3.20.20.370">
    <property type="entry name" value="Glycoside hydrolase/deacetylase"/>
    <property type="match status" value="1"/>
</dbReference>
<feature type="chain" id="PRO_5038547256" evidence="3">
    <location>
        <begin position="24"/>
        <end position="399"/>
    </location>
</feature>
<evidence type="ECO:0000256" key="3">
    <source>
        <dbReference type="SAM" id="SignalP"/>
    </source>
</evidence>
<accession>A0A653IG16</accession>
<dbReference type="CDD" id="cd10917">
    <property type="entry name" value="CE4_NodB_like_6s_7s"/>
    <property type="match status" value="1"/>
</dbReference>
<proteinExistence type="predicted"/>
<evidence type="ECO:0000259" key="5">
    <source>
        <dbReference type="PROSITE" id="PS51677"/>
    </source>
</evidence>
<feature type="domain" description="LysM" evidence="6">
    <location>
        <begin position="296"/>
        <end position="340"/>
    </location>
</feature>
<evidence type="ECO:0000256" key="2">
    <source>
        <dbReference type="ARBA" id="ARBA00022801"/>
    </source>
</evidence>
<dbReference type="SMART" id="SM00257">
    <property type="entry name" value="LysM"/>
    <property type="match status" value="3"/>
</dbReference>
<dbReference type="GO" id="GO:0005975">
    <property type="term" value="P:carbohydrate metabolic process"/>
    <property type="evidence" value="ECO:0007669"/>
    <property type="project" value="InterPro"/>
</dbReference>
<evidence type="ECO:0000259" key="6">
    <source>
        <dbReference type="PROSITE" id="PS51782"/>
    </source>
</evidence>
<evidence type="ECO:0000313" key="8">
    <source>
        <dbReference type="Proteomes" id="UP000439752"/>
    </source>
</evidence>
<dbReference type="RefSeq" id="WP_159173917.1">
    <property type="nucleotide sequence ID" value="NZ_LR732312.1"/>
</dbReference>
<dbReference type="InterPro" id="IPR002509">
    <property type="entry name" value="NODB_dom"/>
</dbReference>
<dbReference type="Proteomes" id="UP000439752">
    <property type="component" value="Unassembled WGS sequence"/>
</dbReference>
<evidence type="ECO:0000259" key="4">
    <source>
        <dbReference type="PROSITE" id="PS50943"/>
    </source>
</evidence>
<sequence length="399" mass="41989">MGKKWLRLLVVLLLMFIPLSSYQLPVEAASSTFVTKGSTTSKVVALTFDDGADGTNIDKILSILKSNNVKATFFLTGAGAANHPQSIKNIANATPTHQIGNHSYSHPDFTTLSASQMTSELTRTESLLNSLTGRTTKPIFRAPFGASNSSVLAAVGNAGYTKTIQWNIDTTDWKGISSTAILNRVILNIVPGSIVLMHTGAGASGTPTALPSMITQLKAKGYTFVTVSELLQLPTSGSKTYTVKSGDTLYKIANLYNISVSALAKANNITNFNLISVGQVLTIPGTSTTPPPTSTTSYTVKSGDTLYSIARKYDVSVSALASANNITNLNLISVGQVLKIPGTSTTPPPTTTSYTVKSGDTLYAIARKYNVTVSSLAAANKITNVSLISIGQVLVIPSK</sequence>
<evidence type="ECO:0000256" key="1">
    <source>
        <dbReference type="ARBA" id="ARBA00022723"/>
    </source>
</evidence>
<dbReference type="SUPFAM" id="SSF88713">
    <property type="entry name" value="Glycoside hydrolase/deacetylase"/>
    <property type="match status" value="1"/>
</dbReference>
<dbReference type="AlphaFoldDB" id="A0A653IG16"/>
<dbReference type="Gene3D" id="3.10.350.10">
    <property type="entry name" value="LysM domain"/>
    <property type="match status" value="3"/>
</dbReference>
<gene>
    <name evidence="7" type="ORF">EXIGUO9Y_370077</name>
</gene>
<dbReference type="SUPFAM" id="SSF54106">
    <property type="entry name" value="LysM domain"/>
    <property type="match status" value="3"/>
</dbReference>
<feature type="domain" description="NodB homology" evidence="5">
    <location>
        <begin position="42"/>
        <end position="225"/>
    </location>
</feature>
<dbReference type="CDD" id="cd00118">
    <property type="entry name" value="LysM"/>
    <property type="match status" value="3"/>
</dbReference>
<dbReference type="PROSITE" id="PS51782">
    <property type="entry name" value="LYSM"/>
    <property type="match status" value="3"/>
</dbReference>